<reference evidence="2 3" key="1">
    <citation type="submission" date="2020-03" db="EMBL/GenBank/DDBJ databases">
        <title>Genomic Encyclopedia of Type Strains, Phase IV (KMG-IV): sequencing the most valuable type-strain genomes for metagenomic binning, comparative biology and taxonomic classification.</title>
        <authorList>
            <person name="Goeker M."/>
        </authorList>
    </citation>
    <scope>NUCLEOTIDE SEQUENCE [LARGE SCALE GENOMIC DNA]</scope>
    <source>
        <strain evidence="2 3">DSM 102865</strain>
    </source>
</reference>
<keyword evidence="1" id="KW-0812">Transmembrane</keyword>
<evidence type="ECO:0000313" key="2">
    <source>
        <dbReference type="EMBL" id="NIJ51543.1"/>
    </source>
</evidence>
<dbReference type="Proteomes" id="UP001179181">
    <property type="component" value="Unassembled WGS sequence"/>
</dbReference>
<dbReference type="RefSeq" id="WP_167267237.1">
    <property type="nucleotide sequence ID" value="NZ_JAASQJ010000001.1"/>
</dbReference>
<evidence type="ECO:0000256" key="1">
    <source>
        <dbReference type="SAM" id="Phobius"/>
    </source>
</evidence>
<proteinExistence type="predicted"/>
<accession>A0ABX0UEW8</accession>
<gene>
    <name evidence="2" type="ORF">FHS68_000699</name>
</gene>
<keyword evidence="1" id="KW-0472">Membrane</keyword>
<feature type="transmembrane region" description="Helical" evidence="1">
    <location>
        <begin position="33"/>
        <end position="52"/>
    </location>
</feature>
<protein>
    <submittedName>
        <fullName evidence="2">Uncharacterized protein</fullName>
    </submittedName>
</protein>
<evidence type="ECO:0000313" key="3">
    <source>
        <dbReference type="Proteomes" id="UP001179181"/>
    </source>
</evidence>
<keyword evidence="3" id="KW-1185">Reference proteome</keyword>
<name>A0ABX0UEW8_9BACT</name>
<organism evidence="2 3">
    <name type="scientific">Dyadobacter arcticus</name>
    <dbReference type="NCBI Taxonomy" id="1078754"/>
    <lineage>
        <taxon>Bacteria</taxon>
        <taxon>Pseudomonadati</taxon>
        <taxon>Bacteroidota</taxon>
        <taxon>Cytophagia</taxon>
        <taxon>Cytophagales</taxon>
        <taxon>Spirosomataceae</taxon>
        <taxon>Dyadobacter</taxon>
    </lineage>
</organism>
<dbReference type="EMBL" id="JAASQJ010000001">
    <property type="protein sequence ID" value="NIJ51543.1"/>
    <property type="molecule type" value="Genomic_DNA"/>
</dbReference>
<keyword evidence="1" id="KW-1133">Transmembrane helix</keyword>
<sequence>MNDIKSMGWGEQTTKKSRMKVVRRSLKRFLEKGFDWIALLFITLIILLTLVFF</sequence>
<comment type="caution">
    <text evidence="2">The sequence shown here is derived from an EMBL/GenBank/DDBJ whole genome shotgun (WGS) entry which is preliminary data.</text>
</comment>